<protein>
    <submittedName>
        <fullName evidence="1">Uncharacterized protein</fullName>
    </submittedName>
</protein>
<dbReference type="RefSeq" id="WP_398275380.1">
    <property type="nucleotide sequence ID" value="NZ_JBITLV010000001.1"/>
</dbReference>
<proteinExistence type="predicted"/>
<comment type="caution">
    <text evidence="1">The sequence shown here is derived from an EMBL/GenBank/DDBJ whole genome shotgun (WGS) entry which is preliminary data.</text>
</comment>
<accession>A0ABW8AIJ5</accession>
<organism evidence="1 2">
    <name type="scientific">Spongisporangium articulatum</name>
    <dbReference type="NCBI Taxonomy" id="3362603"/>
    <lineage>
        <taxon>Bacteria</taxon>
        <taxon>Bacillati</taxon>
        <taxon>Actinomycetota</taxon>
        <taxon>Actinomycetes</taxon>
        <taxon>Kineosporiales</taxon>
        <taxon>Kineosporiaceae</taxon>
        <taxon>Spongisporangium</taxon>
    </lineage>
</organism>
<keyword evidence="2" id="KW-1185">Reference proteome</keyword>
<dbReference type="SUPFAM" id="SSF55486">
    <property type="entry name" value="Metalloproteases ('zincins'), catalytic domain"/>
    <property type="match status" value="1"/>
</dbReference>
<reference evidence="1 2" key="1">
    <citation type="submission" date="2024-10" db="EMBL/GenBank/DDBJ databases">
        <title>The Natural Products Discovery Center: Release of the First 8490 Sequenced Strains for Exploring Actinobacteria Biosynthetic Diversity.</title>
        <authorList>
            <person name="Kalkreuter E."/>
            <person name="Kautsar S.A."/>
            <person name="Yang D."/>
            <person name="Bader C.D."/>
            <person name="Teijaro C.N."/>
            <person name="Fluegel L."/>
            <person name="Davis C.M."/>
            <person name="Simpson J.R."/>
            <person name="Lauterbach L."/>
            <person name="Steele A.D."/>
            <person name="Gui C."/>
            <person name="Meng S."/>
            <person name="Li G."/>
            <person name="Viehrig K."/>
            <person name="Ye F."/>
            <person name="Su P."/>
            <person name="Kiefer A.F."/>
            <person name="Nichols A."/>
            <person name="Cepeda A.J."/>
            <person name="Yan W."/>
            <person name="Fan B."/>
            <person name="Jiang Y."/>
            <person name="Adhikari A."/>
            <person name="Zheng C.-J."/>
            <person name="Schuster L."/>
            <person name="Cowan T.M."/>
            <person name="Smanski M.J."/>
            <person name="Chevrette M.G."/>
            <person name="De Carvalho L.P.S."/>
            <person name="Shen B."/>
        </authorList>
    </citation>
    <scope>NUCLEOTIDE SEQUENCE [LARGE SCALE GENOMIC DNA]</scope>
    <source>
        <strain evidence="1 2">NPDC049639</strain>
    </source>
</reference>
<sequence length="482" mass="51053">MRVVGVCVGRAGDEGVRWSADDVERVLRPSAPEVPPAQRCSVGDFWWDASDGRHDLTPSVALPAQELPADHPAWVGLEACSADFTPGEQLSAALQGLIDGLLGGGTLGPEMRSAEAILVLTTTGSPLAWTQLVEVAPDVLVPCAHVPIDVAHTTLAHEVGHLLGYGHSFGLSTARVGAEYGDPYCIMSARRFGGRTVQVTRSLTGGDLRPGAALWSMAGPDLARASAWAQQHDWPAPSSPAVQCLAWPSVARPVTVAHSGLRDRAPRLVAFGVPGRTHWLTLEVRGPLPDGVEGPDWDAAFRLDREPSTGRPLPDRDPHDAPGLVVHEIDETACVTYRGTVALPLGGDTDVEVGPEHARLTIRATGYSGGVATVLVGPEPGVPMAWARVEEGDGGPAVHAFTAGYAEPVFTWWLDGVELAAAARLGDAVWDRLPVPDHGRDVRVEIEVREGAGTPAGPREPRFFDTANLSGDRRVEIRCTAL</sequence>
<evidence type="ECO:0000313" key="2">
    <source>
        <dbReference type="Proteomes" id="UP001612915"/>
    </source>
</evidence>
<dbReference type="EMBL" id="JBITLV010000001">
    <property type="protein sequence ID" value="MFI7586184.1"/>
    <property type="molecule type" value="Genomic_DNA"/>
</dbReference>
<dbReference type="Proteomes" id="UP001612915">
    <property type="component" value="Unassembled WGS sequence"/>
</dbReference>
<name>A0ABW8AIJ5_9ACTN</name>
<evidence type="ECO:0000313" key="1">
    <source>
        <dbReference type="EMBL" id="MFI7586184.1"/>
    </source>
</evidence>
<gene>
    <name evidence="1" type="ORF">ACIB24_03825</name>
</gene>